<accession>A0AAE0KSJ3</accession>
<reference evidence="2 3" key="1">
    <citation type="journal article" date="2015" name="Genome Biol. Evol.">
        <title>Comparative Genomics of a Bacterivorous Green Alga Reveals Evolutionary Causalities and Consequences of Phago-Mixotrophic Mode of Nutrition.</title>
        <authorList>
            <person name="Burns J.A."/>
            <person name="Paasch A."/>
            <person name="Narechania A."/>
            <person name="Kim E."/>
        </authorList>
    </citation>
    <scope>NUCLEOTIDE SEQUENCE [LARGE SCALE GENOMIC DNA]</scope>
    <source>
        <strain evidence="2 3">PLY_AMNH</strain>
    </source>
</reference>
<organism evidence="2 3">
    <name type="scientific">Cymbomonas tetramitiformis</name>
    <dbReference type="NCBI Taxonomy" id="36881"/>
    <lineage>
        <taxon>Eukaryota</taxon>
        <taxon>Viridiplantae</taxon>
        <taxon>Chlorophyta</taxon>
        <taxon>Pyramimonadophyceae</taxon>
        <taxon>Pyramimonadales</taxon>
        <taxon>Pyramimonadaceae</taxon>
        <taxon>Cymbomonas</taxon>
    </lineage>
</organism>
<protein>
    <submittedName>
        <fullName evidence="2">Uncharacterized protein</fullName>
    </submittedName>
</protein>
<gene>
    <name evidence="2" type="ORF">CYMTET_31790</name>
</gene>
<dbReference type="AlphaFoldDB" id="A0AAE0KSJ3"/>
<evidence type="ECO:0000313" key="3">
    <source>
        <dbReference type="Proteomes" id="UP001190700"/>
    </source>
</evidence>
<proteinExistence type="predicted"/>
<evidence type="ECO:0000313" key="2">
    <source>
        <dbReference type="EMBL" id="KAK3259202.1"/>
    </source>
</evidence>
<evidence type="ECO:0000256" key="1">
    <source>
        <dbReference type="SAM" id="MobiDB-lite"/>
    </source>
</evidence>
<dbReference type="Proteomes" id="UP001190700">
    <property type="component" value="Unassembled WGS sequence"/>
</dbReference>
<sequence length="110" mass="12616">MLANVSVNPEEVHDDVEDDVEEDDVEDDVEEDDGGDDVEDDGDDNGQDGEDGEDLEDLEEDDEEGEDLFSILEYFFVEQKKNRNIVDVLLEMKRSLDTHNKLLLEILKKK</sequence>
<name>A0AAE0KSJ3_9CHLO</name>
<comment type="caution">
    <text evidence="2">The sequence shown here is derived from an EMBL/GenBank/DDBJ whole genome shotgun (WGS) entry which is preliminary data.</text>
</comment>
<feature type="region of interest" description="Disordered" evidence="1">
    <location>
        <begin position="1"/>
        <end position="65"/>
    </location>
</feature>
<dbReference type="EMBL" id="LGRX02018944">
    <property type="protein sequence ID" value="KAK3259202.1"/>
    <property type="molecule type" value="Genomic_DNA"/>
</dbReference>
<feature type="compositionally biased region" description="Acidic residues" evidence="1">
    <location>
        <begin position="12"/>
        <end position="65"/>
    </location>
</feature>
<keyword evidence="3" id="KW-1185">Reference proteome</keyword>